<comment type="caution">
    <text evidence="1">The sequence shown here is derived from an EMBL/GenBank/DDBJ whole genome shotgun (WGS) entry which is preliminary data.</text>
</comment>
<organism evidence="1 2">
    <name type="scientific">Brachionus plicatilis</name>
    <name type="common">Marine rotifer</name>
    <name type="synonym">Brachionus muelleri</name>
    <dbReference type="NCBI Taxonomy" id="10195"/>
    <lineage>
        <taxon>Eukaryota</taxon>
        <taxon>Metazoa</taxon>
        <taxon>Spiralia</taxon>
        <taxon>Gnathifera</taxon>
        <taxon>Rotifera</taxon>
        <taxon>Eurotatoria</taxon>
        <taxon>Monogononta</taxon>
        <taxon>Pseudotrocha</taxon>
        <taxon>Ploima</taxon>
        <taxon>Brachionidae</taxon>
        <taxon>Brachionus</taxon>
    </lineage>
</organism>
<reference evidence="1 2" key="1">
    <citation type="journal article" date="2018" name="Sci. Rep.">
        <title>Genomic signatures of local adaptation to the degree of environmental predictability in rotifers.</title>
        <authorList>
            <person name="Franch-Gras L."/>
            <person name="Hahn C."/>
            <person name="Garcia-Roger E.M."/>
            <person name="Carmona M.J."/>
            <person name="Serra M."/>
            <person name="Gomez A."/>
        </authorList>
    </citation>
    <scope>NUCLEOTIDE SEQUENCE [LARGE SCALE GENOMIC DNA]</scope>
    <source>
        <strain evidence="1">HYR1</strain>
    </source>
</reference>
<gene>
    <name evidence="1" type="ORF">BpHYR1_000291</name>
</gene>
<accession>A0A3M7P3U8</accession>
<evidence type="ECO:0000313" key="1">
    <source>
        <dbReference type="EMBL" id="RMZ93693.1"/>
    </source>
</evidence>
<evidence type="ECO:0000313" key="2">
    <source>
        <dbReference type="Proteomes" id="UP000276133"/>
    </source>
</evidence>
<keyword evidence="2" id="KW-1185">Reference proteome</keyword>
<proteinExistence type="predicted"/>
<dbReference type="Proteomes" id="UP000276133">
    <property type="component" value="Unassembled WGS sequence"/>
</dbReference>
<name>A0A3M7P3U8_BRAPC</name>
<protein>
    <submittedName>
        <fullName evidence="1">Uncharacterized protein</fullName>
    </submittedName>
</protein>
<sequence length="71" mass="7727">MSGVTTSSITKHGSGLTLTWKFDSAVFTTSLKVGCSNTEKKKELSLSQMPSLSVMIWLFTSIKAAMHSLEE</sequence>
<dbReference type="AlphaFoldDB" id="A0A3M7P3U8"/>
<dbReference type="EMBL" id="REGN01013620">
    <property type="protein sequence ID" value="RMZ93693.1"/>
    <property type="molecule type" value="Genomic_DNA"/>
</dbReference>